<feature type="transmembrane region" description="Helical" evidence="1">
    <location>
        <begin position="91"/>
        <end position="111"/>
    </location>
</feature>
<gene>
    <name evidence="2" type="ORF">JAAARDRAFT_30704</name>
</gene>
<keyword evidence="1" id="KW-1133">Transmembrane helix</keyword>
<name>A0A067Q9G4_9AGAM</name>
<organism evidence="2 3">
    <name type="scientific">Jaapia argillacea MUCL 33604</name>
    <dbReference type="NCBI Taxonomy" id="933084"/>
    <lineage>
        <taxon>Eukaryota</taxon>
        <taxon>Fungi</taxon>
        <taxon>Dikarya</taxon>
        <taxon>Basidiomycota</taxon>
        <taxon>Agaricomycotina</taxon>
        <taxon>Agaricomycetes</taxon>
        <taxon>Agaricomycetidae</taxon>
        <taxon>Jaapiales</taxon>
        <taxon>Jaapiaceae</taxon>
        <taxon>Jaapia</taxon>
    </lineage>
</organism>
<keyword evidence="1" id="KW-0812">Transmembrane</keyword>
<accession>A0A067Q9G4</accession>
<dbReference type="Proteomes" id="UP000027265">
    <property type="component" value="Unassembled WGS sequence"/>
</dbReference>
<evidence type="ECO:0000313" key="3">
    <source>
        <dbReference type="Proteomes" id="UP000027265"/>
    </source>
</evidence>
<evidence type="ECO:0000256" key="1">
    <source>
        <dbReference type="SAM" id="Phobius"/>
    </source>
</evidence>
<dbReference type="HOGENOM" id="CLU_2050007_0_0_1"/>
<dbReference type="InParanoid" id="A0A067Q9G4"/>
<keyword evidence="3" id="KW-1185">Reference proteome</keyword>
<evidence type="ECO:0000313" key="2">
    <source>
        <dbReference type="EMBL" id="KDQ62800.1"/>
    </source>
</evidence>
<proteinExistence type="predicted"/>
<protein>
    <submittedName>
        <fullName evidence="2">Uncharacterized protein</fullName>
    </submittedName>
</protein>
<reference evidence="3" key="1">
    <citation type="journal article" date="2014" name="Proc. Natl. Acad. Sci. U.S.A.">
        <title>Extensive sampling of basidiomycete genomes demonstrates inadequacy of the white-rot/brown-rot paradigm for wood decay fungi.</title>
        <authorList>
            <person name="Riley R."/>
            <person name="Salamov A.A."/>
            <person name="Brown D.W."/>
            <person name="Nagy L.G."/>
            <person name="Floudas D."/>
            <person name="Held B.W."/>
            <person name="Levasseur A."/>
            <person name="Lombard V."/>
            <person name="Morin E."/>
            <person name="Otillar R."/>
            <person name="Lindquist E.A."/>
            <person name="Sun H."/>
            <person name="LaButti K.M."/>
            <person name="Schmutz J."/>
            <person name="Jabbour D."/>
            <person name="Luo H."/>
            <person name="Baker S.E."/>
            <person name="Pisabarro A.G."/>
            <person name="Walton J.D."/>
            <person name="Blanchette R.A."/>
            <person name="Henrissat B."/>
            <person name="Martin F."/>
            <person name="Cullen D."/>
            <person name="Hibbett D.S."/>
            <person name="Grigoriev I.V."/>
        </authorList>
    </citation>
    <scope>NUCLEOTIDE SEQUENCE [LARGE SCALE GENOMIC DNA]</scope>
    <source>
        <strain evidence="3">MUCL 33604</strain>
    </source>
</reference>
<dbReference type="AlphaFoldDB" id="A0A067Q9G4"/>
<dbReference type="EMBL" id="KL197711">
    <property type="protein sequence ID" value="KDQ62800.1"/>
    <property type="molecule type" value="Genomic_DNA"/>
</dbReference>
<keyword evidence="1" id="KW-0472">Membrane</keyword>
<sequence length="120" mass="13841">MFIISVVPPVVVVICTTLTTIHTSDSADDNIFYLPAFESCFRMPLSYDWVPMLVPLLVDILLFGITLYHAMQYRRFGVRLPLMSVIWRDGLIWFIVMFVVFGISTIIYARYTQDLIIPDA</sequence>
<dbReference type="OrthoDB" id="3261349at2759"/>
<feature type="transmembrane region" description="Helical" evidence="1">
    <location>
        <begin position="50"/>
        <end position="70"/>
    </location>
</feature>